<dbReference type="InterPro" id="IPR013105">
    <property type="entry name" value="TPR_2"/>
</dbReference>
<evidence type="ECO:0000256" key="3">
    <source>
        <dbReference type="PROSITE-ProRule" id="PRU00339"/>
    </source>
</evidence>
<dbReference type="OrthoDB" id="9793489at2"/>
<dbReference type="InterPro" id="IPR011990">
    <property type="entry name" value="TPR-like_helical_dom_sf"/>
</dbReference>
<dbReference type="Proteomes" id="UP000260823">
    <property type="component" value="Unassembled WGS sequence"/>
</dbReference>
<dbReference type="Pfam" id="PF07719">
    <property type="entry name" value="TPR_2"/>
    <property type="match status" value="1"/>
</dbReference>
<feature type="chain" id="PRO_5017826087" evidence="4">
    <location>
        <begin position="23"/>
        <end position="460"/>
    </location>
</feature>
<sequence length="460" mass="51714">MKTFYKIYLAVLLLPAYNLVHAQGKAAIIDTLMQRTHRLGLFNGNILVIDHGKKVYQNAIGQADTTGKVKLTSEYRFHIGSIAKEFNAVGIMMLKEQGKLSLDDKVSKYLPQLPAWANTISIKNLLQYTSGVPDVKWKTVKSDADNMDDLTKVQQLDFEPGTKYAYNNNNVFLQRRIIEKITGLSFNRFVEEKLLKPAGMSTAVVDPNENTPLMAVSYNNNNRPGSFFYPITGWTAVTLADFYKWEQALERFKLISPASTQILLTPFAPGKQCGLGGGSMQNNKLIHHQHDGISINYQALVVADPLKGRTVILMSNNKQNNVYDINNALQDILDGKAYVQPKRPVISDYQQQLATMTGEQVIVLLKDLNVRYPEKYDVSSEKGINEVGYALMNNKRLDAAIDLFRYNIELHPNSGNAYDSLGEAYYNKGDKQNALKNYKRSLQLDPTNTTAKTIIAELEK</sequence>
<dbReference type="InterPro" id="IPR001466">
    <property type="entry name" value="Beta-lactam-related"/>
</dbReference>
<evidence type="ECO:0000313" key="7">
    <source>
        <dbReference type="Proteomes" id="UP000260823"/>
    </source>
</evidence>
<protein>
    <submittedName>
        <fullName evidence="6">Tetratricopeptide repeat protein</fullName>
    </submittedName>
</protein>
<dbReference type="Pfam" id="PF00144">
    <property type="entry name" value="Beta-lactamase"/>
    <property type="match status" value="1"/>
</dbReference>
<dbReference type="EMBL" id="QWDE01000003">
    <property type="protein sequence ID" value="RFZ82343.1"/>
    <property type="molecule type" value="Genomic_DNA"/>
</dbReference>
<feature type="domain" description="Beta-lactamase-related" evidence="5">
    <location>
        <begin position="27"/>
        <end position="330"/>
    </location>
</feature>
<evidence type="ECO:0000256" key="1">
    <source>
        <dbReference type="ARBA" id="ARBA00022737"/>
    </source>
</evidence>
<keyword evidence="7" id="KW-1185">Reference proteome</keyword>
<feature type="signal peptide" evidence="4">
    <location>
        <begin position="1"/>
        <end position="22"/>
    </location>
</feature>
<accession>A0A3E2NN17</accession>
<keyword evidence="2 3" id="KW-0802">TPR repeat</keyword>
<dbReference type="InterPro" id="IPR019734">
    <property type="entry name" value="TPR_rpt"/>
</dbReference>
<keyword evidence="1" id="KW-0677">Repeat</keyword>
<feature type="repeat" description="TPR" evidence="3">
    <location>
        <begin position="415"/>
        <end position="448"/>
    </location>
</feature>
<reference evidence="6 7" key="1">
    <citation type="submission" date="2018-08" db="EMBL/GenBank/DDBJ databases">
        <title>Mucilaginibacter terrae sp. nov., isolated from manganese diggings.</title>
        <authorList>
            <person name="Huang Y."/>
            <person name="Zhou Z."/>
        </authorList>
    </citation>
    <scope>NUCLEOTIDE SEQUENCE [LARGE SCALE GENOMIC DNA]</scope>
    <source>
        <strain evidence="6 7">ZH6</strain>
    </source>
</reference>
<proteinExistence type="predicted"/>
<feature type="repeat" description="TPR" evidence="3">
    <location>
        <begin position="381"/>
        <end position="414"/>
    </location>
</feature>
<evidence type="ECO:0000256" key="4">
    <source>
        <dbReference type="SAM" id="SignalP"/>
    </source>
</evidence>
<dbReference type="SUPFAM" id="SSF56601">
    <property type="entry name" value="beta-lactamase/transpeptidase-like"/>
    <property type="match status" value="1"/>
</dbReference>
<evidence type="ECO:0000259" key="5">
    <source>
        <dbReference type="Pfam" id="PF00144"/>
    </source>
</evidence>
<dbReference type="SUPFAM" id="SSF48452">
    <property type="entry name" value="TPR-like"/>
    <property type="match status" value="1"/>
</dbReference>
<evidence type="ECO:0000256" key="2">
    <source>
        <dbReference type="ARBA" id="ARBA00022803"/>
    </source>
</evidence>
<dbReference type="PROSITE" id="PS50005">
    <property type="entry name" value="TPR"/>
    <property type="match status" value="2"/>
</dbReference>
<organism evidence="6 7">
    <name type="scientific">Mucilaginibacter terrenus</name>
    <dbReference type="NCBI Taxonomy" id="2482727"/>
    <lineage>
        <taxon>Bacteria</taxon>
        <taxon>Pseudomonadati</taxon>
        <taxon>Bacteroidota</taxon>
        <taxon>Sphingobacteriia</taxon>
        <taxon>Sphingobacteriales</taxon>
        <taxon>Sphingobacteriaceae</taxon>
        <taxon>Mucilaginibacter</taxon>
    </lineage>
</organism>
<dbReference type="SMART" id="SM00028">
    <property type="entry name" value="TPR"/>
    <property type="match status" value="2"/>
</dbReference>
<evidence type="ECO:0000313" key="6">
    <source>
        <dbReference type="EMBL" id="RFZ82343.1"/>
    </source>
</evidence>
<dbReference type="Gene3D" id="1.25.40.10">
    <property type="entry name" value="Tetratricopeptide repeat domain"/>
    <property type="match status" value="1"/>
</dbReference>
<dbReference type="AlphaFoldDB" id="A0A3E2NN17"/>
<dbReference type="Gene3D" id="3.40.710.10">
    <property type="entry name" value="DD-peptidase/beta-lactamase superfamily"/>
    <property type="match status" value="1"/>
</dbReference>
<keyword evidence="4" id="KW-0732">Signal</keyword>
<comment type="caution">
    <text evidence="6">The sequence shown here is derived from an EMBL/GenBank/DDBJ whole genome shotgun (WGS) entry which is preliminary data.</text>
</comment>
<gene>
    <name evidence="6" type="ORF">DYU05_17200</name>
</gene>
<dbReference type="PANTHER" id="PTHR46825">
    <property type="entry name" value="D-ALANYL-D-ALANINE-CARBOXYPEPTIDASE/ENDOPEPTIDASE AMPH"/>
    <property type="match status" value="1"/>
</dbReference>
<dbReference type="PROSITE" id="PS50293">
    <property type="entry name" value="TPR_REGION"/>
    <property type="match status" value="1"/>
</dbReference>
<dbReference type="RefSeq" id="WP_117384367.1">
    <property type="nucleotide sequence ID" value="NZ_QWDE01000003.1"/>
</dbReference>
<dbReference type="InterPro" id="IPR050491">
    <property type="entry name" value="AmpC-like"/>
</dbReference>
<dbReference type="PANTHER" id="PTHR46825:SF9">
    <property type="entry name" value="BETA-LACTAMASE-RELATED DOMAIN-CONTAINING PROTEIN"/>
    <property type="match status" value="1"/>
</dbReference>
<dbReference type="InterPro" id="IPR012338">
    <property type="entry name" value="Beta-lactam/transpept-like"/>
</dbReference>
<name>A0A3E2NN17_9SPHI</name>